<proteinExistence type="predicted"/>
<sequence length="190" mass="19914">MTVTQTTPQAATQTSRGTSAATTTPAAAEEPGRQFNLNLPFVRIQVRPPELHLPHIGLPHVSRHDVGQAVDIARTFLPPPERLAYYGGLGALAVLGLIDWPVAAAIGAGTMIAQRTRAQEQRWSPLRAPRHETRATPVSTPGAAATPSPSAAGEQAVREAAARAAQQASAKAEPKTKPASTTGRTRTTGK</sequence>
<gene>
    <name evidence="3" type="ORF">Mth01_07510</name>
</gene>
<feature type="compositionally biased region" description="Low complexity" evidence="1">
    <location>
        <begin position="162"/>
        <end position="171"/>
    </location>
</feature>
<evidence type="ECO:0000256" key="1">
    <source>
        <dbReference type="SAM" id="MobiDB-lite"/>
    </source>
</evidence>
<evidence type="ECO:0000256" key="2">
    <source>
        <dbReference type="SAM" id="Phobius"/>
    </source>
</evidence>
<feature type="compositionally biased region" description="Polar residues" evidence="1">
    <location>
        <begin position="178"/>
        <end position="190"/>
    </location>
</feature>
<name>A0A8J3R4T5_9ACTN</name>
<protein>
    <submittedName>
        <fullName evidence="3">Uncharacterized protein</fullName>
    </submittedName>
</protein>
<keyword evidence="4" id="KW-1185">Reference proteome</keyword>
<accession>A0A8J3R4T5</accession>
<reference evidence="3" key="1">
    <citation type="submission" date="2021-01" db="EMBL/GenBank/DDBJ databases">
        <title>Whole genome shotgun sequence of Sphaerimonospora thailandensis NBRC 107569.</title>
        <authorList>
            <person name="Komaki H."/>
            <person name="Tamura T."/>
        </authorList>
    </citation>
    <scope>NUCLEOTIDE SEQUENCE</scope>
    <source>
        <strain evidence="3">NBRC 107569</strain>
    </source>
</reference>
<feature type="compositionally biased region" description="Low complexity" evidence="1">
    <location>
        <begin position="135"/>
        <end position="155"/>
    </location>
</feature>
<dbReference type="Proteomes" id="UP000610966">
    <property type="component" value="Unassembled WGS sequence"/>
</dbReference>
<organism evidence="3 4">
    <name type="scientific">Sphaerimonospora thailandensis</name>
    <dbReference type="NCBI Taxonomy" id="795644"/>
    <lineage>
        <taxon>Bacteria</taxon>
        <taxon>Bacillati</taxon>
        <taxon>Actinomycetota</taxon>
        <taxon>Actinomycetes</taxon>
        <taxon>Streptosporangiales</taxon>
        <taxon>Streptosporangiaceae</taxon>
        <taxon>Sphaerimonospora</taxon>
    </lineage>
</organism>
<dbReference type="EMBL" id="BOOG01000008">
    <property type="protein sequence ID" value="GIH68498.1"/>
    <property type="molecule type" value="Genomic_DNA"/>
</dbReference>
<feature type="transmembrane region" description="Helical" evidence="2">
    <location>
        <begin position="83"/>
        <end position="113"/>
    </location>
</feature>
<evidence type="ECO:0000313" key="3">
    <source>
        <dbReference type="EMBL" id="GIH68498.1"/>
    </source>
</evidence>
<evidence type="ECO:0000313" key="4">
    <source>
        <dbReference type="Proteomes" id="UP000610966"/>
    </source>
</evidence>
<dbReference type="RefSeq" id="WP_204011229.1">
    <property type="nucleotide sequence ID" value="NZ_BOOG01000008.1"/>
</dbReference>
<keyword evidence="2" id="KW-0812">Transmembrane</keyword>
<feature type="region of interest" description="Disordered" evidence="1">
    <location>
        <begin position="1"/>
        <end position="32"/>
    </location>
</feature>
<feature type="region of interest" description="Disordered" evidence="1">
    <location>
        <begin position="117"/>
        <end position="190"/>
    </location>
</feature>
<keyword evidence="2" id="KW-1133">Transmembrane helix</keyword>
<dbReference type="AlphaFoldDB" id="A0A8J3R4T5"/>
<comment type="caution">
    <text evidence="3">The sequence shown here is derived from an EMBL/GenBank/DDBJ whole genome shotgun (WGS) entry which is preliminary data.</text>
</comment>
<keyword evidence="2" id="KW-0472">Membrane</keyword>
<feature type="compositionally biased region" description="Low complexity" evidence="1">
    <location>
        <begin position="1"/>
        <end position="29"/>
    </location>
</feature>